<dbReference type="PANTHER" id="PTHR35046:SF9">
    <property type="entry name" value="RNA-DIRECTED DNA POLYMERASE"/>
    <property type="match status" value="1"/>
</dbReference>
<reference evidence="2" key="2">
    <citation type="submission" date="2023-02" db="EMBL/GenBank/DDBJ databases">
        <authorList>
            <person name="Swenson N.G."/>
            <person name="Wegrzyn J.L."/>
            <person name="Mcevoy S.L."/>
        </authorList>
    </citation>
    <scope>NUCLEOTIDE SEQUENCE</scope>
    <source>
        <strain evidence="2">91603</strain>
        <tissue evidence="2">Leaf</tissue>
    </source>
</reference>
<dbReference type="EMBL" id="JAJSOW010000099">
    <property type="protein sequence ID" value="KAI9188459.1"/>
    <property type="molecule type" value="Genomic_DNA"/>
</dbReference>
<dbReference type="FunFam" id="1.10.340.70:FF:000001">
    <property type="entry name" value="Retrovirus-related Pol polyprotein from transposon gypsy-like Protein"/>
    <property type="match status" value="1"/>
</dbReference>
<proteinExistence type="predicted"/>
<evidence type="ECO:0000259" key="1">
    <source>
        <dbReference type="Pfam" id="PF17921"/>
    </source>
</evidence>
<dbReference type="GO" id="GO:0003676">
    <property type="term" value="F:nucleic acid binding"/>
    <property type="evidence" value="ECO:0007669"/>
    <property type="project" value="InterPro"/>
</dbReference>
<dbReference type="Proteomes" id="UP001064489">
    <property type="component" value="Unassembled WGS sequence"/>
</dbReference>
<dbReference type="Gene3D" id="3.30.420.10">
    <property type="entry name" value="Ribonuclease H-like superfamily/Ribonuclease H"/>
    <property type="match status" value="1"/>
</dbReference>
<reference evidence="2" key="1">
    <citation type="journal article" date="2022" name="Plant J.">
        <title>Strategies of tolerance reflected in two North American maple genomes.</title>
        <authorList>
            <person name="McEvoy S.L."/>
            <person name="Sezen U.U."/>
            <person name="Trouern-Trend A."/>
            <person name="McMahon S.M."/>
            <person name="Schaberg P.G."/>
            <person name="Yang J."/>
            <person name="Wegrzyn J.L."/>
            <person name="Swenson N.G."/>
        </authorList>
    </citation>
    <scope>NUCLEOTIDE SEQUENCE</scope>
    <source>
        <strain evidence="2">91603</strain>
    </source>
</reference>
<comment type="caution">
    <text evidence="2">The sequence shown here is derived from an EMBL/GenBank/DDBJ whole genome shotgun (WGS) entry which is preliminary data.</text>
</comment>
<dbReference type="SUPFAM" id="SSF53098">
    <property type="entry name" value="Ribonuclease H-like"/>
    <property type="match status" value="1"/>
</dbReference>
<sequence length="260" mass="29710">MGEFIETFPYVIKYKKGKENVVADALSRREAHGGGLMGHFGIAKTLDVLHEHFFWPHMKRDVERVCDKCITCRQAKSRVKPHGLYTPLPIPSGPWIDISMNFVLGLPRSKRGRDSIYVVVNRFSKMAHFIPCHKTDDASHIDDLFFKEIVRLHGMPKTIVSDRDAKFLSYFGKLCGIFSVAFILDLSIKYSILDCGVLLIPRFTSLYRCWVAVSIQKPELRTILGIKPARFVSPDKSHRSCDYEGSMSRILAYDSFYALN</sequence>
<protein>
    <recommendedName>
        <fullName evidence="1">Integrase zinc-binding domain-containing protein</fullName>
    </recommendedName>
</protein>
<dbReference type="Pfam" id="PF17921">
    <property type="entry name" value="Integrase_H2C2"/>
    <property type="match status" value="1"/>
</dbReference>
<organism evidence="2 3">
    <name type="scientific">Acer negundo</name>
    <name type="common">Box elder</name>
    <dbReference type="NCBI Taxonomy" id="4023"/>
    <lineage>
        <taxon>Eukaryota</taxon>
        <taxon>Viridiplantae</taxon>
        <taxon>Streptophyta</taxon>
        <taxon>Embryophyta</taxon>
        <taxon>Tracheophyta</taxon>
        <taxon>Spermatophyta</taxon>
        <taxon>Magnoliopsida</taxon>
        <taxon>eudicotyledons</taxon>
        <taxon>Gunneridae</taxon>
        <taxon>Pentapetalae</taxon>
        <taxon>rosids</taxon>
        <taxon>malvids</taxon>
        <taxon>Sapindales</taxon>
        <taxon>Sapindaceae</taxon>
        <taxon>Hippocastanoideae</taxon>
        <taxon>Acereae</taxon>
        <taxon>Acer</taxon>
    </lineage>
</organism>
<gene>
    <name evidence="2" type="ORF">LWI28_024233</name>
</gene>
<dbReference type="InterPro" id="IPR036397">
    <property type="entry name" value="RNaseH_sf"/>
</dbReference>
<dbReference type="InterPro" id="IPR012337">
    <property type="entry name" value="RNaseH-like_sf"/>
</dbReference>
<dbReference type="AlphaFoldDB" id="A0AAD5NX05"/>
<accession>A0AAD5NX05</accession>
<feature type="domain" description="Integrase zinc-binding" evidence="1">
    <location>
        <begin position="29"/>
        <end position="78"/>
    </location>
</feature>
<dbReference type="Gene3D" id="1.10.340.70">
    <property type="match status" value="1"/>
</dbReference>
<name>A0AAD5NX05_ACENE</name>
<keyword evidence="3" id="KW-1185">Reference proteome</keyword>
<dbReference type="InterPro" id="IPR041588">
    <property type="entry name" value="Integrase_H2C2"/>
</dbReference>
<dbReference type="PANTHER" id="PTHR35046">
    <property type="entry name" value="ZINC KNUCKLE (CCHC-TYPE) FAMILY PROTEIN"/>
    <property type="match status" value="1"/>
</dbReference>
<evidence type="ECO:0000313" key="3">
    <source>
        <dbReference type="Proteomes" id="UP001064489"/>
    </source>
</evidence>
<evidence type="ECO:0000313" key="2">
    <source>
        <dbReference type="EMBL" id="KAI9188459.1"/>
    </source>
</evidence>